<keyword evidence="4" id="KW-0297">G-protein coupled receptor</keyword>
<dbReference type="AlphaFoldDB" id="A0AAD9IUU4"/>
<dbReference type="PRINTS" id="PR00237">
    <property type="entry name" value="GPCRRHODOPSN"/>
</dbReference>
<keyword evidence="2 8" id="KW-0812">Transmembrane</keyword>
<proteinExistence type="predicted"/>
<evidence type="ECO:0000256" key="5">
    <source>
        <dbReference type="ARBA" id="ARBA00023136"/>
    </source>
</evidence>
<dbReference type="PROSITE" id="PS50262">
    <property type="entry name" value="G_PROTEIN_RECEP_F1_2"/>
    <property type="match status" value="1"/>
</dbReference>
<feature type="domain" description="G-protein coupled receptors family 1 profile" evidence="9">
    <location>
        <begin position="69"/>
        <end position="173"/>
    </location>
</feature>
<comment type="caution">
    <text evidence="10">The sequence shown here is derived from an EMBL/GenBank/DDBJ whole genome shotgun (WGS) entry which is preliminary data.</text>
</comment>
<dbReference type="GO" id="GO:0016020">
    <property type="term" value="C:membrane"/>
    <property type="evidence" value="ECO:0007669"/>
    <property type="project" value="UniProtKB-SubCell"/>
</dbReference>
<evidence type="ECO:0000256" key="4">
    <source>
        <dbReference type="ARBA" id="ARBA00023040"/>
    </source>
</evidence>
<organism evidence="10 11">
    <name type="scientific">Ridgeia piscesae</name>
    <name type="common">Tubeworm</name>
    <dbReference type="NCBI Taxonomy" id="27915"/>
    <lineage>
        <taxon>Eukaryota</taxon>
        <taxon>Metazoa</taxon>
        <taxon>Spiralia</taxon>
        <taxon>Lophotrochozoa</taxon>
        <taxon>Annelida</taxon>
        <taxon>Polychaeta</taxon>
        <taxon>Sedentaria</taxon>
        <taxon>Canalipalpata</taxon>
        <taxon>Sabellida</taxon>
        <taxon>Siboglinidae</taxon>
        <taxon>Ridgeia</taxon>
    </lineage>
</organism>
<feature type="transmembrane region" description="Helical" evidence="8">
    <location>
        <begin position="202"/>
        <end position="221"/>
    </location>
</feature>
<name>A0AAD9IUU4_RIDPI</name>
<dbReference type="InterPro" id="IPR000276">
    <property type="entry name" value="GPCR_Rhodpsn"/>
</dbReference>
<keyword evidence="7" id="KW-0807">Transducer</keyword>
<dbReference type="Gene3D" id="1.20.1070.10">
    <property type="entry name" value="Rhodopsin 7-helix transmembrane proteins"/>
    <property type="match status" value="1"/>
</dbReference>
<dbReference type="SUPFAM" id="SSF81321">
    <property type="entry name" value="Family A G protein-coupled receptor-like"/>
    <property type="match status" value="1"/>
</dbReference>
<accession>A0AAD9IUU4</accession>
<evidence type="ECO:0000313" key="10">
    <source>
        <dbReference type="EMBL" id="KAK2140972.1"/>
    </source>
</evidence>
<evidence type="ECO:0000259" key="9">
    <source>
        <dbReference type="PROSITE" id="PS50262"/>
    </source>
</evidence>
<feature type="transmembrane region" description="Helical" evidence="8">
    <location>
        <begin position="90"/>
        <end position="112"/>
    </location>
</feature>
<dbReference type="Proteomes" id="UP001209878">
    <property type="component" value="Unassembled WGS sequence"/>
</dbReference>
<dbReference type="PANTHER" id="PTHR24243">
    <property type="entry name" value="G-PROTEIN COUPLED RECEPTOR"/>
    <property type="match status" value="1"/>
</dbReference>
<keyword evidence="11" id="KW-1185">Reference proteome</keyword>
<keyword evidence="3 8" id="KW-1133">Transmembrane helix</keyword>
<evidence type="ECO:0000256" key="1">
    <source>
        <dbReference type="ARBA" id="ARBA00004141"/>
    </source>
</evidence>
<dbReference type="CDD" id="cd00637">
    <property type="entry name" value="7tm_classA_rhodopsin-like"/>
    <property type="match status" value="1"/>
</dbReference>
<evidence type="ECO:0000256" key="3">
    <source>
        <dbReference type="ARBA" id="ARBA00022989"/>
    </source>
</evidence>
<comment type="subcellular location">
    <subcellularLocation>
        <location evidence="1">Membrane</location>
        <topology evidence="1">Multi-pass membrane protein</topology>
    </subcellularLocation>
</comment>
<reference evidence="10" key="1">
    <citation type="journal article" date="2023" name="Mol. Biol. Evol.">
        <title>Third-Generation Sequencing Reveals the Adaptive Role of the Epigenome in Three Deep-Sea Polychaetes.</title>
        <authorList>
            <person name="Perez M."/>
            <person name="Aroh O."/>
            <person name="Sun Y."/>
            <person name="Lan Y."/>
            <person name="Juniper S.K."/>
            <person name="Young C.R."/>
            <person name="Angers B."/>
            <person name="Qian P.Y."/>
        </authorList>
    </citation>
    <scope>NUCLEOTIDE SEQUENCE</scope>
    <source>
        <strain evidence="10">R07B-5</strain>
    </source>
</reference>
<evidence type="ECO:0000256" key="8">
    <source>
        <dbReference type="SAM" id="Phobius"/>
    </source>
</evidence>
<feature type="transmembrane region" description="Helical" evidence="8">
    <location>
        <begin position="160"/>
        <end position="182"/>
    </location>
</feature>
<feature type="transmembrane region" description="Helical" evidence="8">
    <location>
        <begin position="118"/>
        <end position="139"/>
    </location>
</feature>
<evidence type="ECO:0000256" key="2">
    <source>
        <dbReference type="ARBA" id="ARBA00022692"/>
    </source>
</evidence>
<feature type="transmembrane region" description="Helical" evidence="8">
    <location>
        <begin position="57"/>
        <end position="78"/>
    </location>
</feature>
<keyword evidence="6" id="KW-0675">Receptor</keyword>
<sequence length="241" mass="26863">MDSFVTPRLLNQTFNASLKEDVLADLSNNSTLQHVVLNGSVVLEDDITHKHDASERFALFLMCVLGIPGNVLVIAVYVCKMTSSVRVYMFALAVADLTVCVSGLALATIMLGSVSYNVIANTSRVSVIFSLLLLAFVSIERLLAMRRPHTFSLSIRRAKWALVVIAALTVVSLTAFELARAMRYVVLSKVLRVIVTLDLKRVFFLNSVVNPFIYSAVSGMFRDDVRQFYRQIRSRLTSCFQ</sequence>
<dbReference type="InterPro" id="IPR017452">
    <property type="entry name" value="GPCR_Rhodpsn_7TM"/>
</dbReference>
<evidence type="ECO:0000256" key="7">
    <source>
        <dbReference type="ARBA" id="ARBA00023224"/>
    </source>
</evidence>
<protein>
    <recommendedName>
        <fullName evidence="9">G-protein coupled receptors family 1 profile domain-containing protein</fullName>
    </recommendedName>
</protein>
<evidence type="ECO:0000313" key="11">
    <source>
        <dbReference type="Proteomes" id="UP001209878"/>
    </source>
</evidence>
<dbReference type="PANTHER" id="PTHR24243:SF208">
    <property type="entry name" value="PYROKININ-1 RECEPTOR"/>
    <property type="match status" value="1"/>
</dbReference>
<evidence type="ECO:0000256" key="6">
    <source>
        <dbReference type="ARBA" id="ARBA00023170"/>
    </source>
</evidence>
<keyword evidence="5 8" id="KW-0472">Membrane</keyword>
<gene>
    <name evidence="10" type="ORF">NP493_5469g00002</name>
</gene>
<dbReference type="EMBL" id="JAODUO010005457">
    <property type="protein sequence ID" value="KAK2140972.1"/>
    <property type="molecule type" value="Genomic_DNA"/>
</dbReference>
<dbReference type="GO" id="GO:0004930">
    <property type="term" value="F:G protein-coupled receptor activity"/>
    <property type="evidence" value="ECO:0007669"/>
    <property type="project" value="UniProtKB-KW"/>
</dbReference>